<organism evidence="2">
    <name type="scientific">Medioppia subpectinata</name>
    <dbReference type="NCBI Taxonomy" id="1979941"/>
    <lineage>
        <taxon>Eukaryota</taxon>
        <taxon>Metazoa</taxon>
        <taxon>Ecdysozoa</taxon>
        <taxon>Arthropoda</taxon>
        <taxon>Chelicerata</taxon>
        <taxon>Arachnida</taxon>
        <taxon>Acari</taxon>
        <taxon>Acariformes</taxon>
        <taxon>Sarcoptiformes</taxon>
        <taxon>Oribatida</taxon>
        <taxon>Brachypylina</taxon>
        <taxon>Oppioidea</taxon>
        <taxon>Oppiidae</taxon>
        <taxon>Medioppia</taxon>
    </lineage>
</organism>
<dbReference type="EMBL" id="CAJPIZ010021936">
    <property type="protein sequence ID" value="CAG2117784.1"/>
    <property type="molecule type" value="Genomic_DNA"/>
</dbReference>
<evidence type="ECO:0000313" key="2">
    <source>
        <dbReference type="EMBL" id="CAD7639305.1"/>
    </source>
</evidence>
<evidence type="ECO:0000313" key="3">
    <source>
        <dbReference type="Proteomes" id="UP000759131"/>
    </source>
</evidence>
<proteinExistence type="predicted"/>
<dbReference type="AlphaFoldDB" id="A0A7R9QB09"/>
<evidence type="ECO:0000256" key="1">
    <source>
        <dbReference type="SAM" id="MobiDB-lite"/>
    </source>
</evidence>
<sequence>MEYSYIRDIQKQRRNTTKQY</sequence>
<dbReference type="Proteomes" id="UP000759131">
    <property type="component" value="Unassembled WGS sequence"/>
</dbReference>
<dbReference type="EMBL" id="OC876511">
    <property type="protein sequence ID" value="CAD7639305.1"/>
    <property type="molecule type" value="Genomic_DNA"/>
</dbReference>
<accession>A0A7R9QB09</accession>
<gene>
    <name evidence="2" type="ORF">OSB1V03_LOCUS17737</name>
</gene>
<feature type="region of interest" description="Disordered" evidence="1">
    <location>
        <begin position="1"/>
        <end position="20"/>
    </location>
</feature>
<keyword evidence="3" id="KW-1185">Reference proteome</keyword>
<name>A0A7R9QB09_9ACAR</name>
<protein>
    <submittedName>
        <fullName evidence="2">Uncharacterized protein</fullName>
    </submittedName>
</protein>
<reference evidence="2" key="1">
    <citation type="submission" date="2020-11" db="EMBL/GenBank/DDBJ databases">
        <authorList>
            <person name="Tran Van P."/>
        </authorList>
    </citation>
    <scope>NUCLEOTIDE SEQUENCE</scope>
</reference>